<comment type="similarity">
    <text evidence="1">Belongs to the bacterial solute-binding protein 5 family.</text>
</comment>
<dbReference type="SUPFAM" id="SSF53850">
    <property type="entry name" value="Periplasmic binding protein-like II"/>
    <property type="match status" value="1"/>
</dbReference>
<dbReference type="Pfam" id="PF00496">
    <property type="entry name" value="SBP_bac_5"/>
    <property type="match status" value="1"/>
</dbReference>
<dbReference type="PROSITE" id="PS51257">
    <property type="entry name" value="PROKAR_LIPOPROTEIN"/>
    <property type="match status" value="1"/>
</dbReference>
<feature type="chain" id="PRO_5037075454" evidence="4">
    <location>
        <begin position="22"/>
        <end position="525"/>
    </location>
</feature>
<evidence type="ECO:0000256" key="3">
    <source>
        <dbReference type="ARBA" id="ARBA00022729"/>
    </source>
</evidence>
<evidence type="ECO:0000313" key="6">
    <source>
        <dbReference type="EMBL" id="NIZ46620.1"/>
    </source>
</evidence>
<dbReference type="PANTHER" id="PTHR30290:SF9">
    <property type="entry name" value="OLIGOPEPTIDE-BINDING PROTEIN APPA"/>
    <property type="match status" value="1"/>
</dbReference>
<feature type="domain" description="Solute-binding protein family 5" evidence="5">
    <location>
        <begin position="74"/>
        <end position="442"/>
    </location>
</feature>
<protein>
    <submittedName>
        <fullName evidence="6">ABC transporter substrate-binding protein</fullName>
    </submittedName>
</protein>
<dbReference type="GO" id="GO:0030288">
    <property type="term" value="C:outer membrane-bounded periplasmic space"/>
    <property type="evidence" value="ECO:0007669"/>
    <property type="project" value="UniProtKB-ARBA"/>
</dbReference>
<sequence length="525" mass="59306">MKKTITILALLLTMMVTISCPGNNKSTLQGKTLTVALQNPKTVLDMHNTQFFIVMSMFDHVVQTLYEFDEDFNVIPLLAEDMPTISSDGLLYTFKLKPGITFHDGSPLTTEDVQFLFERMFSPDGIGISAASYDMILGAKEFTAGKSTEITGFHAIDDYVFEIQLEYPFTPFVHNLAMSYAGIIPKQTFLANQKDWGSKVLVGTGYYKLKSYHPTAGVILEVDENYRDGRAPIDNIQFKFIDDESTALLEYAAGNLDIVDLPFEQYQDYANGKFANDIHHWSRLGTNMIIANFDDPAFSHPLVRQAFAYAIDRDAIVAQVYKGLLDRVDNFLPAGMPGRNPTIKLPSYDPAKSRELLTQAGFPDGVKVEAIYRSTNHSDGQFWTMAQAQAKEAGFDITVTAMDRAMQVELMNSGKIPLMITGWSASYLDPDDLFYTFFHSNWSHLKSSNFRDAEVDALLDAGQRAPISRERDAMYERVEKIVVERDLAVYPYSNTKEFNLIKPRVINPFRLNGIYHLWTTDIQEN</sequence>
<dbReference type="PIRSF" id="PIRSF002741">
    <property type="entry name" value="MppA"/>
    <property type="match status" value="1"/>
</dbReference>
<dbReference type="GO" id="GO:0015833">
    <property type="term" value="P:peptide transport"/>
    <property type="evidence" value="ECO:0007669"/>
    <property type="project" value="TreeGrafter"/>
</dbReference>
<dbReference type="InterPro" id="IPR039424">
    <property type="entry name" value="SBP_5"/>
</dbReference>
<keyword evidence="7" id="KW-1185">Reference proteome</keyword>
<gene>
    <name evidence="6" type="ORF">HCT46_01590</name>
</gene>
<accession>A0A968KSJ3</accession>
<keyword evidence="3 4" id="KW-0732">Signal</keyword>
<dbReference type="Gene3D" id="3.40.190.10">
    <property type="entry name" value="Periplasmic binding protein-like II"/>
    <property type="match status" value="1"/>
</dbReference>
<proteinExistence type="inferred from homology"/>
<dbReference type="AlphaFoldDB" id="A0A968KSJ3"/>
<dbReference type="Proteomes" id="UP000752013">
    <property type="component" value="Unassembled WGS sequence"/>
</dbReference>
<evidence type="ECO:0000256" key="2">
    <source>
        <dbReference type="ARBA" id="ARBA00022448"/>
    </source>
</evidence>
<keyword evidence="2" id="KW-0813">Transport</keyword>
<dbReference type="PANTHER" id="PTHR30290">
    <property type="entry name" value="PERIPLASMIC BINDING COMPONENT OF ABC TRANSPORTER"/>
    <property type="match status" value="1"/>
</dbReference>
<evidence type="ECO:0000256" key="4">
    <source>
        <dbReference type="SAM" id="SignalP"/>
    </source>
</evidence>
<dbReference type="Gene3D" id="3.90.76.10">
    <property type="entry name" value="Dipeptide-binding Protein, Domain 1"/>
    <property type="match status" value="1"/>
</dbReference>
<comment type="caution">
    <text evidence="6">The sequence shown here is derived from an EMBL/GenBank/DDBJ whole genome shotgun (WGS) entry which is preliminary data.</text>
</comment>
<dbReference type="GO" id="GO:0043190">
    <property type="term" value="C:ATP-binding cassette (ABC) transporter complex"/>
    <property type="evidence" value="ECO:0007669"/>
    <property type="project" value="InterPro"/>
</dbReference>
<dbReference type="InterPro" id="IPR030678">
    <property type="entry name" value="Peptide/Ni-bd"/>
</dbReference>
<feature type="signal peptide" evidence="4">
    <location>
        <begin position="1"/>
        <end position="21"/>
    </location>
</feature>
<dbReference type="RefSeq" id="WP_167703074.1">
    <property type="nucleotide sequence ID" value="NZ_CP118168.1"/>
</dbReference>
<reference evidence="6" key="1">
    <citation type="submission" date="2020-03" db="EMBL/GenBank/DDBJ databases">
        <title>Spirochaetal bacteria isolated from arthropods constitute a novel genus Entomospira genus novum within the order Spirochaetales.</title>
        <authorList>
            <person name="Grana-Miraglia L."/>
            <person name="Sikutova S."/>
            <person name="Fingerle V."/>
            <person name="Sing A."/>
            <person name="Castillo-Ramirez S."/>
            <person name="Margos G."/>
            <person name="Rudolf I."/>
        </authorList>
    </citation>
    <scope>NUCLEOTIDE SEQUENCE</scope>
    <source>
        <strain evidence="6">BR208</strain>
    </source>
</reference>
<organism evidence="6 7">
    <name type="scientific">Entomospira nematocerorum</name>
    <dbReference type="NCBI Taxonomy" id="2719987"/>
    <lineage>
        <taxon>Bacteria</taxon>
        <taxon>Pseudomonadati</taxon>
        <taxon>Spirochaetota</taxon>
        <taxon>Spirochaetia</taxon>
        <taxon>Spirochaetales</taxon>
        <taxon>Spirochaetaceae</taxon>
        <taxon>Entomospira</taxon>
    </lineage>
</organism>
<dbReference type="GO" id="GO:1904680">
    <property type="term" value="F:peptide transmembrane transporter activity"/>
    <property type="evidence" value="ECO:0007669"/>
    <property type="project" value="TreeGrafter"/>
</dbReference>
<evidence type="ECO:0000313" key="7">
    <source>
        <dbReference type="Proteomes" id="UP000752013"/>
    </source>
</evidence>
<dbReference type="EMBL" id="JAATLK010000001">
    <property type="protein sequence ID" value="NIZ46620.1"/>
    <property type="molecule type" value="Genomic_DNA"/>
</dbReference>
<dbReference type="Gene3D" id="3.10.105.10">
    <property type="entry name" value="Dipeptide-binding Protein, Domain 3"/>
    <property type="match status" value="1"/>
</dbReference>
<name>A0A968KSJ3_9SPIO</name>
<dbReference type="CDD" id="cd00995">
    <property type="entry name" value="PBP2_NikA_DppA_OppA_like"/>
    <property type="match status" value="1"/>
</dbReference>
<evidence type="ECO:0000259" key="5">
    <source>
        <dbReference type="Pfam" id="PF00496"/>
    </source>
</evidence>
<dbReference type="InterPro" id="IPR000914">
    <property type="entry name" value="SBP_5_dom"/>
</dbReference>
<evidence type="ECO:0000256" key="1">
    <source>
        <dbReference type="ARBA" id="ARBA00005695"/>
    </source>
</evidence>